<sequence length="901" mass="100314">MAERDINCEGRKRHTNRVRDLDKGKAIEDQNIRPPSEHDQGPSTTSRSSDIQCNYLTYICFQPNGHWRLLTVPFLSHENSNLVGYGVQIGMNDFLLISPTPVGSPRARQQKEQRGSRHHDASSSAESSTSRNSSELDTNCQSASQSLANKATTSNEASCSDTVGKISNEFDAVNSSEALIDRSKAEKNARRNAKKKARRKEKRKEKLSMGNTGSTELEVLSEECAPESSTSETCTNNDMNCGDGPVSQETTPVDQLPDFQINENDSGGDSNSLITDCSETSEHPMSHSEDGIQTRYLGFSILKGPEEKHDEQLYCCDDMSAKGVFDMPDCVILDSVSAGHEAITEAGYDVNRSNLESNCVSLSQEICHTGIKECFSDQSSLNGVVTKFQTQECSSSDMQPVVPGKRDKQAKMLPQNGQERKENNPSVWQKVQRDGVSKCEDKSESKAEDSRRSNLGEEQSAVHSHTLSGCSKQELGSSSIIKKSIPMEKDPRLKILSRFERSILAHGDEPTAEAWSTQNNFAGEKSSSDSHKLTVPKKSELMCGAHGFGADSSKISGALNDSYRAQQQSEALQLATGSPIAEFERLISAATPAICQWNKVRICSTCSHEVNQPLCRNEIPKFSLRHLWKWYEKHGSYGLEVSSEEFSYSKRTGFHHSAFRAYFVPSLSAIQLFKIPKSHAAEKDDRIPRPGASRAFEMVENHLPSSRVPSVPVDAKVAEDPELIFEYLESDQPQLRPPLYEKIKALIGEGELSPNKMYGDPRKLDSMKLNKLHPRSWYSVAWYPIYRIPNGEHRASFLTYHSFSHLVCRSSTFGSKRMDGCMVSPVVGLQSYNAQRWFLLKQFGLSQAGETPKLNPAEILGDRVQTLERAASVLARGEVSKGNLKFVNRHPDHEFFLSRRR</sequence>
<organism evidence="2 3">
    <name type="scientific">Vitis vinifera</name>
    <name type="common">Grape</name>
    <dbReference type="NCBI Taxonomy" id="29760"/>
    <lineage>
        <taxon>Eukaryota</taxon>
        <taxon>Viridiplantae</taxon>
        <taxon>Streptophyta</taxon>
        <taxon>Embryophyta</taxon>
        <taxon>Tracheophyta</taxon>
        <taxon>Spermatophyta</taxon>
        <taxon>Magnoliopsida</taxon>
        <taxon>eudicotyledons</taxon>
        <taxon>Gunneridae</taxon>
        <taxon>Pentapetalae</taxon>
        <taxon>rosids</taxon>
        <taxon>Vitales</taxon>
        <taxon>Vitaceae</taxon>
        <taxon>Viteae</taxon>
        <taxon>Vitis</taxon>
    </lineage>
</organism>
<feature type="region of interest" description="Disordered" evidence="1">
    <location>
        <begin position="181"/>
        <end position="250"/>
    </location>
</feature>
<evidence type="ECO:0000313" key="3">
    <source>
        <dbReference type="Proteomes" id="UP001227230"/>
    </source>
</evidence>
<evidence type="ECO:0000313" key="2">
    <source>
        <dbReference type="EMBL" id="WKA09038.1"/>
    </source>
</evidence>
<gene>
    <name evidence="2" type="ORF">VitviT2T_026716</name>
</gene>
<feature type="compositionally biased region" description="Basic and acidic residues" evidence="1">
    <location>
        <begin position="17"/>
        <end position="40"/>
    </location>
</feature>
<proteinExistence type="predicted"/>
<dbReference type="PANTHER" id="PTHR32010">
    <property type="entry name" value="PHOTOSYSTEM II STABILITY/ASSEMBLY FACTOR HCF136, CHLOROPLASTIC"/>
    <property type="match status" value="1"/>
</dbReference>
<feature type="compositionally biased region" description="Basic and acidic residues" evidence="1">
    <location>
        <begin position="109"/>
        <end position="121"/>
    </location>
</feature>
<dbReference type="InterPro" id="IPR008507">
    <property type="entry name" value="DUF789"/>
</dbReference>
<name>A0ABY9DMU1_VITVI</name>
<protein>
    <submittedName>
        <fullName evidence="2">Uncharacterized protein</fullName>
    </submittedName>
</protein>
<dbReference type="Pfam" id="PF05623">
    <property type="entry name" value="DUF789"/>
    <property type="match status" value="1"/>
</dbReference>
<feature type="region of interest" description="Disordered" evidence="1">
    <location>
        <begin position="395"/>
        <end position="473"/>
    </location>
</feature>
<dbReference type="EMBL" id="CP126664">
    <property type="protein sequence ID" value="WKA09038.1"/>
    <property type="molecule type" value="Genomic_DNA"/>
</dbReference>
<feature type="compositionally biased region" description="Basic and acidic residues" evidence="1">
    <location>
        <begin position="1"/>
        <end position="10"/>
    </location>
</feature>
<accession>A0ABY9DMU1</accession>
<dbReference type="Proteomes" id="UP001227230">
    <property type="component" value="Chromosome 17"/>
</dbReference>
<evidence type="ECO:0000256" key="1">
    <source>
        <dbReference type="SAM" id="MobiDB-lite"/>
    </source>
</evidence>
<feature type="compositionally biased region" description="Polar residues" evidence="1">
    <location>
        <begin position="461"/>
        <end position="473"/>
    </location>
</feature>
<feature type="region of interest" description="Disordered" evidence="1">
    <location>
        <begin position="1"/>
        <end position="48"/>
    </location>
</feature>
<reference evidence="2 3" key="1">
    <citation type="journal article" date="2023" name="Hortic Res">
        <title>The complete reference genome for grapevine (Vitis vinifera L.) genetics and breeding.</title>
        <authorList>
            <person name="Shi X."/>
            <person name="Cao S."/>
            <person name="Wang X."/>
            <person name="Huang S."/>
            <person name="Wang Y."/>
            <person name="Liu Z."/>
            <person name="Liu W."/>
            <person name="Leng X."/>
            <person name="Peng Y."/>
            <person name="Wang N."/>
            <person name="Wang Y."/>
            <person name="Ma Z."/>
            <person name="Xu X."/>
            <person name="Zhang F."/>
            <person name="Xue H."/>
            <person name="Zhong H."/>
            <person name="Wang Y."/>
            <person name="Zhang K."/>
            <person name="Velt A."/>
            <person name="Avia K."/>
            <person name="Holtgrawe D."/>
            <person name="Grimplet J."/>
            <person name="Matus J.T."/>
            <person name="Ware D."/>
            <person name="Wu X."/>
            <person name="Wang H."/>
            <person name="Liu C."/>
            <person name="Fang Y."/>
            <person name="Rustenholz C."/>
            <person name="Cheng Z."/>
            <person name="Xiao H."/>
            <person name="Zhou Y."/>
        </authorList>
    </citation>
    <scope>NUCLEOTIDE SEQUENCE [LARGE SCALE GENOMIC DNA]</scope>
    <source>
        <strain evidence="3">cv. Pinot noir / PN40024</strain>
        <tissue evidence="2">Leaf</tissue>
    </source>
</reference>
<feature type="compositionally biased region" description="Basic residues" evidence="1">
    <location>
        <begin position="190"/>
        <end position="205"/>
    </location>
</feature>
<dbReference type="PANTHER" id="PTHR32010:SF18">
    <property type="entry name" value="DUF789 FAMILY PROTEIN"/>
    <property type="match status" value="1"/>
</dbReference>
<feature type="compositionally biased region" description="Polar residues" evidence="1">
    <location>
        <begin position="227"/>
        <end position="239"/>
    </location>
</feature>
<feature type="region of interest" description="Disordered" evidence="1">
    <location>
        <begin position="100"/>
        <end position="142"/>
    </location>
</feature>
<feature type="compositionally biased region" description="Low complexity" evidence="1">
    <location>
        <begin position="122"/>
        <end position="138"/>
    </location>
</feature>
<keyword evidence="3" id="KW-1185">Reference proteome</keyword>
<feature type="compositionally biased region" description="Basic and acidic residues" evidence="1">
    <location>
        <begin position="431"/>
        <end position="455"/>
    </location>
</feature>